<comment type="caution">
    <text evidence="2">The sequence shown here is derived from an EMBL/GenBank/DDBJ whole genome shotgun (WGS) entry which is preliminary data.</text>
</comment>
<dbReference type="Proteomes" id="UP001140949">
    <property type="component" value="Unassembled WGS sequence"/>
</dbReference>
<proteinExistence type="predicted"/>
<sequence length="74" mass="8402">MFNPNPKQPYPQDTDNGHRSVLLNPNPNIRTLTLNDGCRRRDCSALSLHHLCRHQLLSLDLNRIPISSSTFGHS</sequence>
<gene>
    <name evidence="2" type="ORF">M6B38_329005</name>
</gene>
<dbReference type="AlphaFoldDB" id="A0AAX6H4J7"/>
<name>A0AAX6H4J7_IRIPA</name>
<protein>
    <submittedName>
        <fullName evidence="2">Uncharacterized protein</fullName>
    </submittedName>
</protein>
<reference evidence="2" key="2">
    <citation type="submission" date="2023-04" db="EMBL/GenBank/DDBJ databases">
        <authorList>
            <person name="Bruccoleri R.E."/>
            <person name="Oakeley E.J."/>
            <person name="Faust A.-M."/>
            <person name="Dessus-Babus S."/>
            <person name="Altorfer M."/>
            <person name="Burckhardt D."/>
            <person name="Oertli M."/>
            <person name="Naumann U."/>
            <person name="Petersen F."/>
            <person name="Wong J."/>
        </authorList>
    </citation>
    <scope>NUCLEOTIDE SEQUENCE</scope>
    <source>
        <strain evidence="2">GSM-AAB239-AS_SAM_17_03QT</strain>
        <tissue evidence="2">Leaf</tissue>
    </source>
</reference>
<organism evidence="2 3">
    <name type="scientific">Iris pallida</name>
    <name type="common">Sweet iris</name>
    <dbReference type="NCBI Taxonomy" id="29817"/>
    <lineage>
        <taxon>Eukaryota</taxon>
        <taxon>Viridiplantae</taxon>
        <taxon>Streptophyta</taxon>
        <taxon>Embryophyta</taxon>
        <taxon>Tracheophyta</taxon>
        <taxon>Spermatophyta</taxon>
        <taxon>Magnoliopsida</taxon>
        <taxon>Liliopsida</taxon>
        <taxon>Asparagales</taxon>
        <taxon>Iridaceae</taxon>
        <taxon>Iridoideae</taxon>
        <taxon>Irideae</taxon>
        <taxon>Iris</taxon>
    </lineage>
</organism>
<dbReference type="EMBL" id="JANAVB010012600">
    <property type="protein sequence ID" value="KAJ6835960.1"/>
    <property type="molecule type" value="Genomic_DNA"/>
</dbReference>
<feature type="region of interest" description="Disordered" evidence="1">
    <location>
        <begin position="1"/>
        <end position="24"/>
    </location>
</feature>
<keyword evidence="3" id="KW-1185">Reference proteome</keyword>
<accession>A0AAX6H4J7</accession>
<evidence type="ECO:0000313" key="3">
    <source>
        <dbReference type="Proteomes" id="UP001140949"/>
    </source>
</evidence>
<reference evidence="2" key="1">
    <citation type="journal article" date="2023" name="GigaByte">
        <title>Genome assembly of the bearded iris, Iris pallida Lam.</title>
        <authorList>
            <person name="Bruccoleri R.E."/>
            <person name="Oakeley E.J."/>
            <person name="Faust A.M.E."/>
            <person name="Altorfer M."/>
            <person name="Dessus-Babus S."/>
            <person name="Burckhardt D."/>
            <person name="Oertli M."/>
            <person name="Naumann U."/>
            <person name="Petersen F."/>
            <person name="Wong J."/>
        </authorList>
    </citation>
    <scope>NUCLEOTIDE SEQUENCE</scope>
    <source>
        <strain evidence="2">GSM-AAB239-AS_SAM_17_03QT</strain>
    </source>
</reference>
<evidence type="ECO:0000256" key="1">
    <source>
        <dbReference type="SAM" id="MobiDB-lite"/>
    </source>
</evidence>
<evidence type="ECO:0000313" key="2">
    <source>
        <dbReference type="EMBL" id="KAJ6835960.1"/>
    </source>
</evidence>